<accession>A0A9P5WYM2</accession>
<comment type="caution">
    <text evidence="2">The sequence shown here is derived from an EMBL/GenBank/DDBJ whole genome shotgun (WGS) entry which is preliminary data.</text>
</comment>
<feature type="compositionally biased region" description="Acidic residues" evidence="1">
    <location>
        <begin position="602"/>
        <end position="612"/>
    </location>
</feature>
<protein>
    <submittedName>
        <fullName evidence="2">Uncharacterized protein</fullName>
    </submittedName>
</protein>
<name>A0A9P5WYM2_9AGAR</name>
<dbReference type="AlphaFoldDB" id="A0A9P5WYM2"/>
<dbReference type="EMBL" id="MU152617">
    <property type="protein sequence ID" value="KAF9440339.1"/>
    <property type="molecule type" value="Genomic_DNA"/>
</dbReference>
<feature type="region of interest" description="Disordered" evidence="1">
    <location>
        <begin position="585"/>
        <end position="612"/>
    </location>
</feature>
<evidence type="ECO:0000313" key="3">
    <source>
        <dbReference type="Proteomes" id="UP000807342"/>
    </source>
</evidence>
<keyword evidence="3" id="KW-1185">Reference proteome</keyword>
<organism evidence="2 3">
    <name type="scientific">Macrolepiota fuliginosa MF-IS2</name>
    <dbReference type="NCBI Taxonomy" id="1400762"/>
    <lineage>
        <taxon>Eukaryota</taxon>
        <taxon>Fungi</taxon>
        <taxon>Dikarya</taxon>
        <taxon>Basidiomycota</taxon>
        <taxon>Agaricomycotina</taxon>
        <taxon>Agaricomycetes</taxon>
        <taxon>Agaricomycetidae</taxon>
        <taxon>Agaricales</taxon>
        <taxon>Agaricineae</taxon>
        <taxon>Agaricaceae</taxon>
        <taxon>Macrolepiota</taxon>
    </lineage>
</organism>
<reference evidence="2" key="1">
    <citation type="submission" date="2020-11" db="EMBL/GenBank/DDBJ databases">
        <authorList>
            <consortium name="DOE Joint Genome Institute"/>
            <person name="Ahrendt S."/>
            <person name="Riley R."/>
            <person name="Andreopoulos W."/>
            <person name="Labutti K."/>
            <person name="Pangilinan J."/>
            <person name="Ruiz-Duenas F.J."/>
            <person name="Barrasa J.M."/>
            <person name="Sanchez-Garcia M."/>
            <person name="Camarero S."/>
            <person name="Miyauchi S."/>
            <person name="Serrano A."/>
            <person name="Linde D."/>
            <person name="Babiker R."/>
            <person name="Drula E."/>
            <person name="Ayuso-Fernandez I."/>
            <person name="Pacheco R."/>
            <person name="Padilla G."/>
            <person name="Ferreira P."/>
            <person name="Barriuso J."/>
            <person name="Kellner H."/>
            <person name="Castanera R."/>
            <person name="Alfaro M."/>
            <person name="Ramirez L."/>
            <person name="Pisabarro A.G."/>
            <person name="Kuo A."/>
            <person name="Tritt A."/>
            <person name="Lipzen A."/>
            <person name="He G."/>
            <person name="Yan M."/>
            <person name="Ng V."/>
            <person name="Cullen D."/>
            <person name="Martin F."/>
            <person name="Rosso M.-N."/>
            <person name="Henrissat B."/>
            <person name="Hibbett D."/>
            <person name="Martinez A.T."/>
            <person name="Grigoriev I.V."/>
        </authorList>
    </citation>
    <scope>NUCLEOTIDE SEQUENCE</scope>
    <source>
        <strain evidence="2">MF-IS2</strain>
    </source>
</reference>
<evidence type="ECO:0000256" key="1">
    <source>
        <dbReference type="SAM" id="MobiDB-lite"/>
    </source>
</evidence>
<gene>
    <name evidence="2" type="ORF">P691DRAFT_767899</name>
</gene>
<feature type="region of interest" description="Disordered" evidence="1">
    <location>
        <begin position="123"/>
        <end position="196"/>
    </location>
</feature>
<dbReference type="Proteomes" id="UP000807342">
    <property type="component" value="Unassembled WGS sequence"/>
</dbReference>
<feature type="compositionally biased region" description="Pro residues" evidence="1">
    <location>
        <begin position="187"/>
        <end position="196"/>
    </location>
</feature>
<evidence type="ECO:0000313" key="2">
    <source>
        <dbReference type="EMBL" id="KAF9440339.1"/>
    </source>
</evidence>
<dbReference type="OrthoDB" id="3131566at2759"/>
<sequence length="612" mass="65600">MPPSPDNASPPPANRVELLPYGADALKFSLDSCPADQLADIEAHIASIKRKHAEAEAATQKKAATHPKPRSVIPTSVIPTPKAAASKVATPKVVAPKVAVSQLVSVSPASSVTGSPALAINVAPVGESPSHSPPPELVVEGSPSPSPIPRFKRRRGILSPPADVHMSSLPPPTPKGLFYSESEVTPSPEPAVPPPLPKRPKIPWSMELQDAASKAHKKLTLKIPPLSTPVSSSNPALVADPTLDPASVPKAKAARKLRAKVQNNEEFIRLCGIAAPAPVLSRAQHFFAVPSPEALGPLSSDSPPCASCLFQHQDCEKHWSQADELDRQKLAVDPPSPEEVSKILHLPACLTCTKKGIPHCSCSKPAPLAQYQAEALHTASISSYSSLHTRMRSLHVSWTQIQGQELLLQMAIISHHSQVSEFTADLIMAQRYHSNDPNYWVNSGLVVTKEDARKLFKAAHEVVEQPASGLDPTTTACRLYWAQGKFVCYCSAVHAEAPPFWAALPKPTTFMDCHQKAQSLMGLAVLPADAPDFVPSGQDLPPSMYQAPAKDQARAQRCWEWERRGPAAKAVASKPIPLPLVQSSVPRALAQPKASSSRVTLEESEEEEDLSS</sequence>
<proteinExistence type="predicted"/>
<feature type="region of interest" description="Disordered" evidence="1">
    <location>
        <begin position="50"/>
        <end position="83"/>
    </location>
</feature>